<proteinExistence type="predicted"/>
<organism evidence="2 3">
    <name type="scientific">Nesterenkonia sedimenti</name>
    <dbReference type="NCBI Taxonomy" id="1463632"/>
    <lineage>
        <taxon>Bacteria</taxon>
        <taxon>Bacillati</taxon>
        <taxon>Actinomycetota</taxon>
        <taxon>Actinomycetes</taxon>
        <taxon>Micrococcales</taxon>
        <taxon>Micrococcaceae</taxon>
        <taxon>Nesterenkonia</taxon>
    </lineage>
</organism>
<name>A0A7X8TLQ1_9MICC</name>
<gene>
    <name evidence="2" type="ORF">HGQ17_12905</name>
</gene>
<accession>A0A7X8TLQ1</accession>
<dbReference type="EMBL" id="JABAHY010000016">
    <property type="protein sequence ID" value="NLS10876.1"/>
    <property type="molecule type" value="Genomic_DNA"/>
</dbReference>
<comment type="caution">
    <text evidence="2">The sequence shown here is derived from an EMBL/GenBank/DDBJ whole genome shotgun (WGS) entry which is preliminary data.</text>
</comment>
<protein>
    <submittedName>
        <fullName evidence="2">Uncharacterized protein</fullName>
    </submittedName>
</protein>
<evidence type="ECO:0000256" key="1">
    <source>
        <dbReference type="SAM" id="MobiDB-lite"/>
    </source>
</evidence>
<reference evidence="2 3" key="1">
    <citation type="submission" date="2020-04" db="EMBL/GenBank/DDBJ databases">
        <title>Nesterenkonia sp. nov., isolated from marine sediment.</title>
        <authorList>
            <person name="Zhang G."/>
        </authorList>
    </citation>
    <scope>NUCLEOTIDE SEQUENCE [LARGE SCALE GENOMIC DNA]</scope>
    <source>
        <strain evidence="2 3">MY13</strain>
    </source>
</reference>
<dbReference type="RefSeq" id="WP_168888363.1">
    <property type="nucleotide sequence ID" value="NZ_JABAHY010000016.1"/>
</dbReference>
<evidence type="ECO:0000313" key="3">
    <source>
        <dbReference type="Proteomes" id="UP000523139"/>
    </source>
</evidence>
<sequence length="176" mass="19114">MNFTSELNKPLWGSLAALSLVDLTACGGEDESEGDSGTAGGPFADGSADTGNDADEAPERSVQTYCKVWSDFESWADGVDDSDMSQLGVLVEELVDSLNRSAEVAPEEIQEESERAADAYSRVIAEIDTDDPDTFMTPEFQDTIDEIEADFEDLDGDFETIESYIQQECGLDPNEL</sequence>
<keyword evidence="3" id="KW-1185">Reference proteome</keyword>
<evidence type="ECO:0000313" key="2">
    <source>
        <dbReference type="EMBL" id="NLS10876.1"/>
    </source>
</evidence>
<dbReference type="Proteomes" id="UP000523139">
    <property type="component" value="Unassembled WGS sequence"/>
</dbReference>
<feature type="region of interest" description="Disordered" evidence="1">
    <location>
        <begin position="26"/>
        <end position="60"/>
    </location>
</feature>
<dbReference type="AlphaFoldDB" id="A0A7X8TLQ1"/>